<accession>A0A1J5U4I4</accession>
<sequence>MVGSKLPTIVKTIRFRYIGVMKIVPASALLDISKDYADHRSRRKDSWYGYVDGKEWGATPFAVSVLYRGQTAHHSPFLPSIARGLHSADIRMLWKSPVADQAKIIFRLAQSWWFSRELSRHPIAIHAADQHLDLDPIALAQHYEIPTGYLDLTDDFNVSAFFATCHLTPNGWEPVENGIGILYRVILKTLENPFGRYSPLGPQQLPRPTEQCAWVAELPLCNSFEGWPNVSMLKFQHDKRIGSHFLNLFADGELLFPPDPLSDIAKEILNCREIPSNLVDAAIDSFASEPCGVQAKQIPALRREIAKLATLVNYRKLLTDQHTSPLLNDPEWRNKMLADVKVKWRAVRRVVISQDGDDGADS</sequence>
<organism evidence="2">
    <name type="scientific">mine drainage metagenome</name>
    <dbReference type="NCBI Taxonomy" id="410659"/>
    <lineage>
        <taxon>unclassified sequences</taxon>
        <taxon>metagenomes</taxon>
        <taxon>ecological metagenomes</taxon>
    </lineage>
</organism>
<dbReference type="EMBL" id="MLJW01000001">
    <property type="protein sequence ID" value="OIR19206.1"/>
    <property type="molecule type" value="Genomic_DNA"/>
</dbReference>
<dbReference type="InterPro" id="IPR014966">
    <property type="entry name" value="FRG-dom"/>
</dbReference>
<feature type="domain" description="FRG" evidence="1">
    <location>
        <begin position="61"/>
        <end position="183"/>
    </location>
</feature>
<dbReference type="SMART" id="SM00901">
    <property type="entry name" value="FRG"/>
    <property type="match status" value="1"/>
</dbReference>
<dbReference type="AlphaFoldDB" id="A0A1J5U4I4"/>
<name>A0A1J5U4I4_9ZZZZ</name>
<proteinExistence type="predicted"/>
<comment type="caution">
    <text evidence="2">The sequence shown here is derived from an EMBL/GenBank/DDBJ whole genome shotgun (WGS) entry which is preliminary data.</text>
</comment>
<evidence type="ECO:0000259" key="1">
    <source>
        <dbReference type="SMART" id="SM00901"/>
    </source>
</evidence>
<gene>
    <name evidence="2" type="ORF">GALL_00850</name>
</gene>
<evidence type="ECO:0000313" key="2">
    <source>
        <dbReference type="EMBL" id="OIR19206.1"/>
    </source>
</evidence>
<reference evidence="2" key="1">
    <citation type="submission" date="2016-10" db="EMBL/GenBank/DDBJ databases">
        <title>Sequence of Gallionella enrichment culture.</title>
        <authorList>
            <person name="Poehlein A."/>
            <person name="Muehling M."/>
            <person name="Daniel R."/>
        </authorList>
    </citation>
    <scope>NUCLEOTIDE SEQUENCE</scope>
</reference>
<dbReference type="Pfam" id="PF08867">
    <property type="entry name" value="FRG"/>
    <property type="match status" value="1"/>
</dbReference>
<protein>
    <submittedName>
        <fullName evidence="2">FRG domain protein</fullName>
    </submittedName>
</protein>